<organism evidence="2">
    <name type="scientific">Trypanosoma vivax (strain Y486)</name>
    <dbReference type="NCBI Taxonomy" id="1055687"/>
    <lineage>
        <taxon>Eukaryota</taxon>
        <taxon>Discoba</taxon>
        <taxon>Euglenozoa</taxon>
        <taxon>Kinetoplastea</taxon>
        <taxon>Metakinetoplastina</taxon>
        <taxon>Trypanosomatida</taxon>
        <taxon>Trypanosomatidae</taxon>
        <taxon>Trypanosoma</taxon>
        <taxon>Duttonella</taxon>
    </lineage>
</organism>
<gene>
    <name evidence="2" type="ORF">TVY486_0800340</name>
</gene>
<feature type="compositionally biased region" description="Basic residues" evidence="1">
    <location>
        <begin position="188"/>
        <end position="201"/>
    </location>
</feature>
<name>G0U029_TRYVY</name>
<sequence length="559" mass="59990">MGVGPEKDSRRTLDVNLELEHLKKCASITRMGAFPGDWLLYCTPRPPVVTSSVKISRNGRISKSVRLRKENNMGSANTVSFKSTSIPEFTNAAWNLSTALAPSHRNGTGDKEADKSMTDIFASDCDNRAGAGSPEKGSEKALITLVVSPSSRKTCDSAISIGEAAPRPSESVALAVSNEARSKERGCVGKKRKKNKSLHGKRSNDELGKVNLDNLWNNKKKNKRPSCNGTRPPYGLFQDEDALVVTCPAHSSTKGASATGEIQSPSVTIIMSNIESAMPTKAAASVCTMPVCVQASAVGSSLASCSHTSNDDGPRSSARTKGKKLRGKSIPVVVTHTLPPLCDACANVESCPGTGGVHSSCMVSCTSSPQCSHKTTHQVNRDDKESEQPLGYTETLQGTPAATPHPLLAEVTDVQTTRWAEYFECAKSASPRIFECEHEAERNIRKKEEVASKEDFRPTERSQRTKRAGDEKGVSETNRTGEGKSADETAVSDFKNADQVMCKDVSRSSSETSETSDQAVMECPVVRVRPQVSAPEGPTAVSNVMLQHKRAPQKCCTAM</sequence>
<protein>
    <submittedName>
        <fullName evidence="2">Uncharacterized protein</fullName>
    </submittedName>
</protein>
<dbReference type="VEuPathDB" id="TriTrypDB:TvY486_0800340"/>
<feature type="region of interest" description="Disordered" evidence="1">
    <location>
        <begin position="303"/>
        <end position="326"/>
    </location>
</feature>
<feature type="region of interest" description="Disordered" evidence="1">
    <location>
        <begin position="368"/>
        <end position="389"/>
    </location>
</feature>
<feature type="region of interest" description="Disordered" evidence="1">
    <location>
        <begin position="449"/>
        <end position="492"/>
    </location>
</feature>
<dbReference type="AlphaFoldDB" id="G0U029"/>
<feature type="compositionally biased region" description="Basic and acidic residues" evidence="1">
    <location>
        <begin position="449"/>
        <end position="487"/>
    </location>
</feature>
<accession>G0U029</accession>
<proteinExistence type="predicted"/>
<evidence type="ECO:0000313" key="2">
    <source>
        <dbReference type="EMBL" id="CCC49426.1"/>
    </source>
</evidence>
<reference evidence="2" key="1">
    <citation type="journal article" date="2012" name="Proc. Natl. Acad. Sci. U.S.A.">
        <title>Antigenic diversity is generated by distinct evolutionary mechanisms in African trypanosome species.</title>
        <authorList>
            <person name="Jackson A.P."/>
            <person name="Berry A."/>
            <person name="Aslett M."/>
            <person name="Allison H.C."/>
            <person name="Burton P."/>
            <person name="Vavrova-Anderson J."/>
            <person name="Brown R."/>
            <person name="Browne H."/>
            <person name="Corton N."/>
            <person name="Hauser H."/>
            <person name="Gamble J."/>
            <person name="Gilderthorp R."/>
            <person name="Marcello L."/>
            <person name="McQuillan J."/>
            <person name="Otto T.D."/>
            <person name="Quail M.A."/>
            <person name="Sanders M.J."/>
            <person name="van Tonder A."/>
            <person name="Ginger M.L."/>
            <person name="Field M.C."/>
            <person name="Barry J.D."/>
            <person name="Hertz-Fowler C."/>
            <person name="Berriman M."/>
        </authorList>
    </citation>
    <scope>NUCLEOTIDE SEQUENCE</scope>
    <source>
        <strain evidence="2">Y486</strain>
    </source>
</reference>
<dbReference type="EMBL" id="HE573024">
    <property type="protein sequence ID" value="CCC49426.1"/>
    <property type="molecule type" value="Genomic_DNA"/>
</dbReference>
<evidence type="ECO:0000256" key="1">
    <source>
        <dbReference type="SAM" id="MobiDB-lite"/>
    </source>
</evidence>
<feature type="region of interest" description="Disordered" evidence="1">
    <location>
        <begin position="183"/>
        <end position="206"/>
    </location>
</feature>